<evidence type="ECO:0000259" key="1">
    <source>
        <dbReference type="SMART" id="SM01007"/>
    </source>
</evidence>
<dbReference type="Proteomes" id="UP000030706">
    <property type="component" value="Unassembled WGS sequence"/>
</dbReference>
<proteinExistence type="predicted"/>
<evidence type="ECO:0000313" key="2">
    <source>
        <dbReference type="EMBL" id="KEQ89768.1"/>
    </source>
</evidence>
<evidence type="ECO:0000313" key="3">
    <source>
        <dbReference type="Proteomes" id="UP000030706"/>
    </source>
</evidence>
<dbReference type="AlphaFoldDB" id="A0A074XVZ8"/>
<dbReference type="SMART" id="SM01007">
    <property type="entry name" value="Aldolase_II"/>
    <property type="match status" value="1"/>
</dbReference>
<name>A0A074XVZ8_AURPU</name>
<dbReference type="GO" id="GO:0051015">
    <property type="term" value="F:actin filament binding"/>
    <property type="evidence" value="ECO:0007669"/>
    <property type="project" value="TreeGrafter"/>
</dbReference>
<organism evidence="2 3">
    <name type="scientific">Aureobasidium pullulans EXF-150</name>
    <dbReference type="NCBI Taxonomy" id="1043002"/>
    <lineage>
        <taxon>Eukaryota</taxon>
        <taxon>Fungi</taxon>
        <taxon>Dikarya</taxon>
        <taxon>Ascomycota</taxon>
        <taxon>Pezizomycotina</taxon>
        <taxon>Dothideomycetes</taxon>
        <taxon>Dothideomycetidae</taxon>
        <taxon>Dothideales</taxon>
        <taxon>Saccotheciaceae</taxon>
        <taxon>Aureobasidium</taxon>
    </lineage>
</organism>
<dbReference type="STRING" id="1043002.A0A074XVZ8"/>
<dbReference type="InterPro" id="IPR001303">
    <property type="entry name" value="Aldolase_II/adducin_N"/>
</dbReference>
<dbReference type="GO" id="GO:0005856">
    <property type="term" value="C:cytoskeleton"/>
    <property type="evidence" value="ECO:0007669"/>
    <property type="project" value="TreeGrafter"/>
</dbReference>
<protein>
    <submittedName>
        <fullName evidence="2">Arad-like aldolase/epimerase</fullName>
    </submittedName>
</protein>
<accession>A0A074XVZ8</accession>
<dbReference type="PANTHER" id="PTHR10672:SF41">
    <property type="entry name" value="CLASS II ALDOLASE_ADDUCIN DOMAIN PROTEIN (AFU_ORTHOLOGUE AFUA_3G01330)"/>
    <property type="match status" value="1"/>
</dbReference>
<dbReference type="PANTHER" id="PTHR10672">
    <property type="entry name" value="ADDUCIN"/>
    <property type="match status" value="1"/>
</dbReference>
<dbReference type="EMBL" id="KL584974">
    <property type="protein sequence ID" value="KEQ89768.1"/>
    <property type="molecule type" value="Genomic_DNA"/>
</dbReference>
<dbReference type="OrthoDB" id="2932980at2759"/>
<dbReference type="InterPro" id="IPR036409">
    <property type="entry name" value="Aldolase_II/adducin_N_sf"/>
</dbReference>
<dbReference type="SUPFAM" id="SSF53639">
    <property type="entry name" value="AraD/HMP-PK domain-like"/>
    <property type="match status" value="1"/>
</dbReference>
<keyword evidence="3" id="KW-1185">Reference proteome</keyword>
<reference evidence="2 3" key="1">
    <citation type="journal article" date="2014" name="BMC Genomics">
        <title>Genome sequencing of four Aureobasidium pullulans varieties: biotechnological potential, stress tolerance, and description of new species.</title>
        <authorList>
            <person name="Gostin Ar C."/>
            <person name="Ohm R.A."/>
            <person name="Kogej T."/>
            <person name="Sonjak S."/>
            <person name="Turk M."/>
            <person name="Zajc J."/>
            <person name="Zalar P."/>
            <person name="Grube M."/>
            <person name="Sun H."/>
            <person name="Han J."/>
            <person name="Sharma A."/>
            <person name="Chiniquy J."/>
            <person name="Ngan C.Y."/>
            <person name="Lipzen A."/>
            <person name="Barry K."/>
            <person name="Grigoriev I.V."/>
            <person name="Gunde-Cimerman N."/>
        </authorList>
    </citation>
    <scope>NUCLEOTIDE SEQUENCE [LARGE SCALE GENOMIC DNA]</scope>
    <source>
        <strain evidence="2 3">EXF-150</strain>
    </source>
</reference>
<dbReference type="Pfam" id="PF00596">
    <property type="entry name" value="Aldolase_II"/>
    <property type="match status" value="1"/>
</dbReference>
<dbReference type="GeneID" id="40741182"/>
<dbReference type="RefSeq" id="XP_029765955.1">
    <property type="nucleotide sequence ID" value="XM_029898876.1"/>
</dbReference>
<dbReference type="HOGENOM" id="CLU_006033_2_2_1"/>
<feature type="domain" description="Class II aldolase/adducin N-terminal" evidence="1">
    <location>
        <begin position="30"/>
        <end position="232"/>
    </location>
</feature>
<gene>
    <name evidence="2" type="ORF">M438DRAFT_13941</name>
</gene>
<dbReference type="Gene3D" id="3.40.225.10">
    <property type="entry name" value="Class II aldolase/adducin N-terminal domain"/>
    <property type="match status" value="1"/>
</dbReference>
<sequence length="301" mass="32863">MAVPSSEQSQLSQPLSPPKMIATNLTTVFNTLITGLHILHYNGVLDAYGHISVRNPNNGSNFFMSRNLAPALVANSSDLVEYFVEDAAPVDPNAPSGFIERYIHSELYKRFPSINSVVHSHSPQVVPYSFSGVPLRPCIHMAGFLGETVPNFDISQHYQAGDNQDLLIRSQRLGAAFAAEFSSNHTLPNATQTGADYAVVLMQNHGFTTVASSIELAVMQAVYTQVNAGIQTTALTIQNANPNRSQQGLAFLTTQQTVESWTTMQGTSDRPWGLWTHEVQSSNLYQNLLDPNQTESASPVL</sequence>
<dbReference type="InterPro" id="IPR051017">
    <property type="entry name" value="Aldolase-II_Adducin_sf"/>
</dbReference>